<dbReference type="AlphaFoldDB" id="A0A3P7PZ60"/>
<dbReference type="Gene3D" id="6.10.140.1170">
    <property type="match status" value="1"/>
</dbReference>
<dbReference type="EC" id="5.4.3.2" evidence="5"/>
<keyword evidence="7 14" id="KW-0004">4Fe-4S</keyword>
<evidence type="ECO:0000256" key="13">
    <source>
        <dbReference type="ARBA" id="ARBA00023235"/>
    </source>
</evidence>
<name>A0A3P7PZ60_9FIRM</name>
<feature type="binding site" evidence="14">
    <location>
        <position position="132"/>
    </location>
    <ligand>
        <name>[4Fe-4S] cluster</name>
        <dbReference type="ChEBI" id="CHEBI:49883"/>
        <note>4Fe-4S-S-AdoMet</note>
    </ligand>
</feature>
<comment type="similarity">
    <text evidence="4">Belongs to the radical SAM superfamily. KamA family.</text>
</comment>
<evidence type="ECO:0000256" key="1">
    <source>
        <dbReference type="ARBA" id="ARBA00000911"/>
    </source>
</evidence>
<accession>A0A3P7PZ60</accession>
<feature type="binding site" evidence="14">
    <location>
        <position position="128"/>
    </location>
    <ligand>
        <name>[4Fe-4S] cluster</name>
        <dbReference type="ChEBI" id="CHEBI:49883"/>
        <note>4Fe-4S-S-AdoMet</note>
    </ligand>
</feature>
<dbReference type="Proteomes" id="UP000279029">
    <property type="component" value="Chromosome"/>
</dbReference>
<dbReference type="SUPFAM" id="SSF102114">
    <property type="entry name" value="Radical SAM enzymes"/>
    <property type="match status" value="1"/>
</dbReference>
<evidence type="ECO:0000259" key="16">
    <source>
        <dbReference type="PROSITE" id="PS51918"/>
    </source>
</evidence>
<dbReference type="PANTHER" id="PTHR30538">
    <property type="entry name" value="LYSINE 2,3-AMINOMUTASE-RELATED"/>
    <property type="match status" value="1"/>
</dbReference>
<dbReference type="SFLD" id="SFLDG01070">
    <property type="entry name" value="PLP-dependent"/>
    <property type="match status" value="1"/>
</dbReference>
<keyword evidence="18" id="KW-1185">Reference proteome</keyword>
<dbReference type="KEGG" id="cbar:PATL70BA_2534"/>
<dbReference type="PANTHER" id="PTHR30538:SF0">
    <property type="entry name" value="L-LYSINE 2,3-AMINOMUTASE AQ_1632-RELATED"/>
    <property type="match status" value="1"/>
</dbReference>
<dbReference type="InterPro" id="IPR022459">
    <property type="entry name" value="Lysine_aminomutase"/>
</dbReference>
<proteinExistence type="inferred from homology"/>
<dbReference type="InterPro" id="IPR003739">
    <property type="entry name" value="Lys_aminomutase/Glu_NH3_mut"/>
</dbReference>
<evidence type="ECO:0000256" key="3">
    <source>
        <dbReference type="ARBA" id="ARBA00001966"/>
    </source>
</evidence>
<dbReference type="Gene3D" id="3.20.20.70">
    <property type="entry name" value="Aldolase class I"/>
    <property type="match status" value="1"/>
</dbReference>
<reference evidence="17 18" key="1">
    <citation type="submission" date="2018-09" db="EMBL/GenBank/DDBJ databases">
        <authorList>
            <person name="Postec A."/>
        </authorList>
    </citation>
    <scope>NUCLEOTIDE SEQUENCE [LARGE SCALE GENOMIC DNA]</scope>
    <source>
        <strain evidence="17">70B-A</strain>
    </source>
</reference>
<evidence type="ECO:0000256" key="2">
    <source>
        <dbReference type="ARBA" id="ARBA00001933"/>
    </source>
</evidence>
<protein>
    <recommendedName>
        <fullName evidence="6">L-lysine 2,3-aminomutase</fullName>
        <ecNumber evidence="5">5.4.3.2</ecNumber>
    </recommendedName>
</protein>
<evidence type="ECO:0000256" key="11">
    <source>
        <dbReference type="ARBA" id="ARBA00023004"/>
    </source>
</evidence>
<dbReference type="CDD" id="cd01335">
    <property type="entry name" value="Radical_SAM"/>
    <property type="match status" value="1"/>
</dbReference>
<dbReference type="PIRSF" id="PIRSF004911">
    <property type="entry name" value="DUF160"/>
    <property type="match status" value="1"/>
</dbReference>
<dbReference type="InterPro" id="IPR058240">
    <property type="entry name" value="rSAM_sf"/>
</dbReference>
<dbReference type="Gene3D" id="6.20.120.40">
    <property type="match status" value="1"/>
</dbReference>
<dbReference type="NCBIfam" id="TIGR03820">
    <property type="entry name" value="lys_2_3_AblA"/>
    <property type="match status" value="1"/>
</dbReference>
<dbReference type="GO" id="GO:0050066">
    <property type="term" value="F:L-lysine 2,3-aminomutase activity"/>
    <property type="evidence" value="ECO:0007669"/>
    <property type="project" value="UniProtKB-EC"/>
</dbReference>
<organism evidence="17 18">
    <name type="scientific">Petrocella atlantisensis</name>
    <dbReference type="NCBI Taxonomy" id="2173034"/>
    <lineage>
        <taxon>Bacteria</taxon>
        <taxon>Bacillati</taxon>
        <taxon>Bacillota</taxon>
        <taxon>Clostridia</taxon>
        <taxon>Lachnospirales</taxon>
        <taxon>Vallitaleaceae</taxon>
        <taxon>Petrocella</taxon>
    </lineage>
</organism>
<dbReference type="SFLD" id="SFLDF00283">
    <property type="entry name" value="L-lysine_2_3-aminomutase_(LAM"/>
    <property type="match status" value="1"/>
</dbReference>
<comment type="cofactor">
    <cofactor evidence="2 15">
        <name>pyridoxal 5'-phosphate</name>
        <dbReference type="ChEBI" id="CHEBI:597326"/>
    </cofactor>
</comment>
<evidence type="ECO:0000256" key="8">
    <source>
        <dbReference type="ARBA" id="ARBA00022691"/>
    </source>
</evidence>
<dbReference type="InterPro" id="IPR025895">
    <property type="entry name" value="LAM_C_dom"/>
</dbReference>
<dbReference type="InterPro" id="IPR007197">
    <property type="entry name" value="rSAM"/>
</dbReference>
<keyword evidence="13 17" id="KW-0413">Isomerase</keyword>
<sequence>MKALKNQSSRENWYDWKWQLKHAITSIEEVEKLLKTDFSKEFGEDFRDKLEKTVDIFPLSITPYYFSLIDQKDFINDPVFRQAFPDVRELDICTSDIEDPLGEDKDSPVEGLTHRYPDRVLFHVSNRCAMYCRHCTRKRKVGDTDYCPSLKDYESAIAYIEEHVEVRDVLLSGGDPFLLPDELIGSLLDRLANIKHVEVIRIGTRTPVVLPFRITEALVDILKKHKNLWINTHYNHPKELTKDSIRAIDKLVEAGIPMGNQSVLLSDINDCPQVMKALVRKLVANRIRPYYLYQCDLSEGLEHFRTSVGRGIEIMESLRGHTSGFAIPTYVIDAPGGGGKIPVMPNYLISWSTNKIILRNYEGVITTYTEPRAYGHRDCDLDCAACDLHMKTSLDDPYEATGIEQLLSDYTDVMTLTPEEIKA</sequence>
<evidence type="ECO:0000256" key="6">
    <source>
        <dbReference type="ARBA" id="ARBA00022363"/>
    </source>
</evidence>
<dbReference type="NCBIfam" id="TIGR00238">
    <property type="entry name" value="KamA family radical SAM protein"/>
    <property type="match status" value="1"/>
</dbReference>
<dbReference type="GO" id="GO:0046872">
    <property type="term" value="F:metal ion binding"/>
    <property type="evidence" value="ECO:0007669"/>
    <property type="project" value="UniProtKB-KW"/>
</dbReference>
<evidence type="ECO:0000313" key="17">
    <source>
        <dbReference type="EMBL" id="VDN48431.1"/>
    </source>
</evidence>
<feature type="domain" description="Radical SAM core" evidence="16">
    <location>
        <begin position="114"/>
        <end position="326"/>
    </location>
</feature>
<evidence type="ECO:0000256" key="4">
    <source>
        <dbReference type="ARBA" id="ARBA00008703"/>
    </source>
</evidence>
<evidence type="ECO:0000256" key="5">
    <source>
        <dbReference type="ARBA" id="ARBA00012144"/>
    </source>
</evidence>
<comment type="catalytic activity">
    <reaction evidence="1">
        <text>L-lysine = (3S)-3,6-diaminohexanoate</text>
        <dbReference type="Rhea" id="RHEA:19177"/>
        <dbReference type="ChEBI" id="CHEBI:32551"/>
        <dbReference type="ChEBI" id="CHEBI:57434"/>
        <dbReference type="EC" id="5.4.3.2"/>
    </reaction>
</comment>
<dbReference type="InterPro" id="IPR013785">
    <property type="entry name" value="Aldolase_TIM"/>
</dbReference>
<dbReference type="EMBL" id="LR130778">
    <property type="protein sequence ID" value="VDN48431.1"/>
    <property type="molecule type" value="Genomic_DNA"/>
</dbReference>
<feature type="binding site" evidence="14">
    <location>
        <position position="135"/>
    </location>
    <ligand>
        <name>[4Fe-4S] cluster</name>
        <dbReference type="ChEBI" id="CHEBI:49883"/>
        <note>4Fe-4S-S-AdoMet</note>
    </ligand>
</feature>
<evidence type="ECO:0000313" key="18">
    <source>
        <dbReference type="Proteomes" id="UP000279029"/>
    </source>
</evidence>
<feature type="modified residue" description="N6-(pyridoxal phosphate)lysine" evidence="15">
    <location>
        <position position="340"/>
    </location>
</feature>
<evidence type="ECO:0000256" key="10">
    <source>
        <dbReference type="ARBA" id="ARBA00022898"/>
    </source>
</evidence>
<keyword evidence="9 14" id="KW-0479">Metal-binding</keyword>
<gene>
    <name evidence="17" type="primary">kamA</name>
    <name evidence="17" type="ORF">PATL70BA_2534</name>
</gene>
<keyword evidence="8" id="KW-0949">S-adenosyl-L-methionine</keyword>
<keyword evidence="11" id="KW-0408">Iron</keyword>
<dbReference type="GO" id="GO:0051539">
    <property type="term" value="F:4 iron, 4 sulfur cluster binding"/>
    <property type="evidence" value="ECO:0007669"/>
    <property type="project" value="UniProtKB-KW"/>
</dbReference>
<comment type="cofactor">
    <cofactor evidence="3">
        <name>[4Fe-4S] cluster</name>
        <dbReference type="ChEBI" id="CHEBI:49883"/>
    </cofactor>
</comment>
<evidence type="ECO:0000256" key="14">
    <source>
        <dbReference type="PIRSR" id="PIRSR004911-1"/>
    </source>
</evidence>
<evidence type="ECO:0000256" key="12">
    <source>
        <dbReference type="ARBA" id="ARBA00023014"/>
    </source>
</evidence>
<dbReference type="SFLD" id="SFLDS00029">
    <property type="entry name" value="Radical_SAM"/>
    <property type="match status" value="1"/>
</dbReference>
<evidence type="ECO:0000256" key="15">
    <source>
        <dbReference type="PIRSR" id="PIRSR603739-50"/>
    </source>
</evidence>
<evidence type="ECO:0000256" key="7">
    <source>
        <dbReference type="ARBA" id="ARBA00022485"/>
    </source>
</evidence>
<keyword evidence="10 15" id="KW-0663">Pyridoxal phosphate</keyword>
<dbReference type="Pfam" id="PF04055">
    <property type="entry name" value="Radical_SAM"/>
    <property type="match status" value="1"/>
</dbReference>
<keyword evidence="12 14" id="KW-0411">Iron-sulfur</keyword>
<dbReference type="Pfam" id="PF12544">
    <property type="entry name" value="LAM_C"/>
    <property type="match status" value="1"/>
</dbReference>
<dbReference type="PROSITE" id="PS51918">
    <property type="entry name" value="RADICAL_SAM"/>
    <property type="match status" value="1"/>
</dbReference>
<evidence type="ECO:0000256" key="9">
    <source>
        <dbReference type="ARBA" id="ARBA00022723"/>
    </source>
</evidence>
<dbReference type="RefSeq" id="WP_243115916.1">
    <property type="nucleotide sequence ID" value="NZ_LR130778.1"/>
</dbReference>